<accession>A0A7C9RBS1</accession>
<evidence type="ECO:0000259" key="1">
    <source>
        <dbReference type="Pfam" id="PF12680"/>
    </source>
</evidence>
<gene>
    <name evidence="2" type="ORF">G6N74_26840</name>
</gene>
<dbReference type="InterPro" id="IPR032710">
    <property type="entry name" value="NTF2-like_dom_sf"/>
</dbReference>
<dbReference type="AlphaFoldDB" id="A0A7C9RBS1"/>
<dbReference type="Gene3D" id="3.10.450.50">
    <property type="match status" value="1"/>
</dbReference>
<sequence>MLRKALGNRLAPDAATFLDMVADNGVMEFPYSPPGLPSRLDGKAAIARHLEGLGDMIAFERMGEPTIYATTDPDVTIVEFEGFGRGVSTGESYDQRYISVVRTVAGRIVHYRDYWNPLVVLRALRGSAVVDALAGGAADHG</sequence>
<name>A0A7C9RBS1_9HYPH</name>
<evidence type="ECO:0000313" key="3">
    <source>
        <dbReference type="Proteomes" id="UP000481252"/>
    </source>
</evidence>
<proteinExistence type="predicted"/>
<reference evidence="2 3" key="1">
    <citation type="submission" date="2020-02" db="EMBL/GenBank/DDBJ databases">
        <title>Genome sequence of the type strain CGMCC 1.15528 of Mesorhizobium zhangyense.</title>
        <authorList>
            <person name="Gao J."/>
            <person name="Sun J."/>
        </authorList>
    </citation>
    <scope>NUCLEOTIDE SEQUENCE [LARGE SCALE GENOMIC DNA]</scope>
    <source>
        <strain evidence="2 3">CGMCC 1.15528</strain>
    </source>
</reference>
<organism evidence="2 3">
    <name type="scientific">Mesorhizobium zhangyense</name>
    <dbReference type="NCBI Taxonomy" id="1776730"/>
    <lineage>
        <taxon>Bacteria</taxon>
        <taxon>Pseudomonadati</taxon>
        <taxon>Pseudomonadota</taxon>
        <taxon>Alphaproteobacteria</taxon>
        <taxon>Hyphomicrobiales</taxon>
        <taxon>Phyllobacteriaceae</taxon>
        <taxon>Mesorhizobium</taxon>
    </lineage>
</organism>
<keyword evidence="3" id="KW-1185">Reference proteome</keyword>
<dbReference type="Pfam" id="PF12680">
    <property type="entry name" value="SnoaL_2"/>
    <property type="match status" value="1"/>
</dbReference>
<protein>
    <submittedName>
        <fullName evidence="2">Nuclear transport factor 2 family protein</fullName>
    </submittedName>
</protein>
<feature type="domain" description="SnoaL-like" evidence="1">
    <location>
        <begin position="12"/>
        <end position="111"/>
    </location>
</feature>
<comment type="caution">
    <text evidence="2">The sequence shown here is derived from an EMBL/GenBank/DDBJ whole genome shotgun (WGS) entry which is preliminary data.</text>
</comment>
<dbReference type="InterPro" id="IPR037401">
    <property type="entry name" value="SnoaL-like"/>
</dbReference>
<evidence type="ECO:0000313" key="2">
    <source>
        <dbReference type="EMBL" id="NGN44679.1"/>
    </source>
</evidence>
<dbReference type="SUPFAM" id="SSF54427">
    <property type="entry name" value="NTF2-like"/>
    <property type="match status" value="1"/>
</dbReference>
<dbReference type="Proteomes" id="UP000481252">
    <property type="component" value="Unassembled WGS sequence"/>
</dbReference>
<dbReference type="EMBL" id="JAAKZG010000018">
    <property type="protein sequence ID" value="NGN44679.1"/>
    <property type="molecule type" value="Genomic_DNA"/>
</dbReference>